<organism evidence="4 6">
    <name type="scientific">Medicago truncatula</name>
    <name type="common">Barrel medic</name>
    <name type="synonym">Medicago tribuloides</name>
    <dbReference type="NCBI Taxonomy" id="3880"/>
    <lineage>
        <taxon>Eukaryota</taxon>
        <taxon>Viridiplantae</taxon>
        <taxon>Streptophyta</taxon>
        <taxon>Embryophyta</taxon>
        <taxon>Tracheophyta</taxon>
        <taxon>Spermatophyta</taxon>
        <taxon>Magnoliopsida</taxon>
        <taxon>eudicotyledons</taxon>
        <taxon>Gunneridae</taxon>
        <taxon>Pentapetalae</taxon>
        <taxon>rosids</taxon>
        <taxon>fabids</taxon>
        <taxon>Fabales</taxon>
        <taxon>Fabaceae</taxon>
        <taxon>Papilionoideae</taxon>
        <taxon>50 kb inversion clade</taxon>
        <taxon>NPAAA clade</taxon>
        <taxon>Hologalegina</taxon>
        <taxon>IRL clade</taxon>
        <taxon>Trifolieae</taxon>
        <taxon>Medicago</taxon>
    </lineage>
</organism>
<dbReference type="STRING" id="3880.A0A072TVN9"/>
<dbReference type="GO" id="GO:0003746">
    <property type="term" value="F:translation elongation factor activity"/>
    <property type="evidence" value="ECO:0000318"/>
    <property type="project" value="GO_Central"/>
</dbReference>
<protein>
    <submittedName>
        <fullName evidence="4 5">Uncharacterized protein</fullName>
    </submittedName>
</protein>
<feature type="region of interest" description="Disordered" evidence="3">
    <location>
        <begin position="192"/>
        <end position="238"/>
    </location>
</feature>
<dbReference type="EnsemblPlants" id="KEH21507">
    <property type="protein sequence ID" value="KEH21507"/>
    <property type="gene ID" value="MTR_7g407120"/>
</dbReference>
<dbReference type="GO" id="GO:0005739">
    <property type="term" value="C:mitochondrion"/>
    <property type="evidence" value="ECO:0000318"/>
    <property type="project" value="GO_Central"/>
</dbReference>
<proteinExistence type="predicted"/>
<name>A0A072TVN9_MEDTR</name>
<feature type="compositionally biased region" description="Acidic residues" evidence="3">
    <location>
        <begin position="150"/>
        <end position="166"/>
    </location>
</feature>
<evidence type="ECO:0000313" key="4">
    <source>
        <dbReference type="EMBL" id="KEH21507.1"/>
    </source>
</evidence>
<dbReference type="HOGENOM" id="CLU_1167385_0_0_1"/>
<dbReference type="Gene3D" id="3.40.50.300">
    <property type="entry name" value="P-loop containing nucleotide triphosphate hydrolases"/>
    <property type="match status" value="1"/>
</dbReference>
<keyword evidence="6" id="KW-1185">Reference proteome</keyword>
<reference evidence="4 6" key="2">
    <citation type="journal article" date="2014" name="BMC Genomics">
        <title>An improved genome release (version Mt4.0) for the model legume Medicago truncatula.</title>
        <authorList>
            <person name="Tang H."/>
            <person name="Krishnakumar V."/>
            <person name="Bidwell S."/>
            <person name="Rosen B."/>
            <person name="Chan A."/>
            <person name="Zhou S."/>
            <person name="Gentzbittel L."/>
            <person name="Childs K.L."/>
            <person name="Yandell M."/>
            <person name="Gundlach H."/>
            <person name="Mayer K.F."/>
            <person name="Schwartz D.C."/>
            <person name="Town C.D."/>
        </authorList>
    </citation>
    <scope>GENOME REANNOTATION</scope>
    <source>
        <strain evidence="4">A17</strain>
        <strain evidence="5 6">cv. Jemalong A17</strain>
    </source>
</reference>
<gene>
    <name evidence="4" type="ordered locus">MTR_7g407120</name>
</gene>
<evidence type="ECO:0000256" key="1">
    <source>
        <dbReference type="ARBA" id="ARBA00022768"/>
    </source>
</evidence>
<evidence type="ECO:0000256" key="3">
    <source>
        <dbReference type="SAM" id="MobiDB-lite"/>
    </source>
</evidence>
<dbReference type="GO" id="GO:0003924">
    <property type="term" value="F:GTPase activity"/>
    <property type="evidence" value="ECO:0000318"/>
    <property type="project" value="GO_Central"/>
</dbReference>
<dbReference type="PANTHER" id="PTHR43636:SF2">
    <property type="entry name" value="ELONGATION FACTOR G, MITOCHONDRIAL"/>
    <property type="match status" value="1"/>
</dbReference>
<sequence length="238" mass="26423">MWTSVDHHKDNDKSFIDLINNVEALLSQFCSGTQSNIIGPSNGLNRSVHNSASFTGKEIPVPDGVQFTCSVSSDVLLSSVDGVQDLSINVDKQMVTYQLPRIVFINSLDYKEADPWEVVDQEIVSDVTFSNENSVQQLFSGCPNLQDSSYYDDESSDDESDEDEAANSEVLPVTVDMVTDNAVPNAHSIKPCSTSKTHFPRNTRRADDVGRIEVEEGSRDGGEWGCRRRQGEERRLQI</sequence>
<evidence type="ECO:0000313" key="6">
    <source>
        <dbReference type="Proteomes" id="UP000002051"/>
    </source>
</evidence>
<dbReference type="AlphaFoldDB" id="A0A072TVN9"/>
<feature type="compositionally biased region" description="Basic and acidic residues" evidence="3">
    <location>
        <begin position="204"/>
        <end position="238"/>
    </location>
</feature>
<dbReference type="Proteomes" id="UP000002051">
    <property type="component" value="Unassembled WGS sequence"/>
</dbReference>
<dbReference type="InterPro" id="IPR027417">
    <property type="entry name" value="P-loop_NTPase"/>
</dbReference>
<reference evidence="4 6" key="1">
    <citation type="journal article" date="2011" name="Nature">
        <title>The Medicago genome provides insight into the evolution of rhizobial symbioses.</title>
        <authorList>
            <person name="Young N.D."/>
            <person name="Debelle F."/>
            <person name="Oldroyd G.E."/>
            <person name="Geurts R."/>
            <person name="Cannon S.B."/>
            <person name="Udvardi M.K."/>
            <person name="Benedito V.A."/>
            <person name="Mayer K.F."/>
            <person name="Gouzy J."/>
            <person name="Schoof H."/>
            <person name="Van de Peer Y."/>
            <person name="Proost S."/>
            <person name="Cook D.R."/>
            <person name="Meyers B.C."/>
            <person name="Spannagl M."/>
            <person name="Cheung F."/>
            <person name="De Mita S."/>
            <person name="Krishnakumar V."/>
            <person name="Gundlach H."/>
            <person name="Zhou S."/>
            <person name="Mudge J."/>
            <person name="Bharti A.K."/>
            <person name="Murray J.D."/>
            <person name="Naoumkina M.A."/>
            <person name="Rosen B."/>
            <person name="Silverstein K.A."/>
            <person name="Tang H."/>
            <person name="Rombauts S."/>
            <person name="Zhao P.X."/>
            <person name="Zhou P."/>
            <person name="Barbe V."/>
            <person name="Bardou P."/>
            <person name="Bechner M."/>
            <person name="Bellec A."/>
            <person name="Berger A."/>
            <person name="Berges H."/>
            <person name="Bidwell S."/>
            <person name="Bisseling T."/>
            <person name="Choisne N."/>
            <person name="Couloux A."/>
            <person name="Denny R."/>
            <person name="Deshpande S."/>
            <person name="Dai X."/>
            <person name="Doyle J.J."/>
            <person name="Dudez A.M."/>
            <person name="Farmer A.D."/>
            <person name="Fouteau S."/>
            <person name="Franken C."/>
            <person name="Gibelin C."/>
            <person name="Gish J."/>
            <person name="Goldstein S."/>
            <person name="Gonzalez A.J."/>
            <person name="Green P.J."/>
            <person name="Hallab A."/>
            <person name="Hartog M."/>
            <person name="Hua A."/>
            <person name="Humphray S.J."/>
            <person name="Jeong D.H."/>
            <person name="Jing Y."/>
            <person name="Jocker A."/>
            <person name="Kenton S.M."/>
            <person name="Kim D.J."/>
            <person name="Klee K."/>
            <person name="Lai H."/>
            <person name="Lang C."/>
            <person name="Lin S."/>
            <person name="Macmil S.L."/>
            <person name="Magdelenat G."/>
            <person name="Matthews L."/>
            <person name="McCorrison J."/>
            <person name="Monaghan E.L."/>
            <person name="Mun J.H."/>
            <person name="Najar F.Z."/>
            <person name="Nicholson C."/>
            <person name="Noirot C."/>
            <person name="O'Bleness M."/>
            <person name="Paule C.R."/>
            <person name="Poulain J."/>
            <person name="Prion F."/>
            <person name="Qin B."/>
            <person name="Qu C."/>
            <person name="Retzel E.F."/>
            <person name="Riddle C."/>
            <person name="Sallet E."/>
            <person name="Samain S."/>
            <person name="Samson N."/>
            <person name="Sanders I."/>
            <person name="Saurat O."/>
            <person name="Scarpelli C."/>
            <person name="Schiex T."/>
            <person name="Segurens B."/>
            <person name="Severin A.J."/>
            <person name="Sherrier D.J."/>
            <person name="Shi R."/>
            <person name="Sims S."/>
            <person name="Singer S.R."/>
            <person name="Sinharoy S."/>
            <person name="Sterck L."/>
            <person name="Viollet A."/>
            <person name="Wang B.B."/>
            <person name="Wang K."/>
            <person name="Wang M."/>
            <person name="Wang X."/>
            <person name="Warfsmann J."/>
            <person name="Weissenbach J."/>
            <person name="White D.D."/>
            <person name="White J.D."/>
            <person name="Wiley G.B."/>
            <person name="Wincker P."/>
            <person name="Xing Y."/>
            <person name="Yang L."/>
            <person name="Yao Z."/>
            <person name="Ying F."/>
            <person name="Zhai J."/>
            <person name="Zhou L."/>
            <person name="Zuber A."/>
            <person name="Denarie J."/>
            <person name="Dixon R.A."/>
            <person name="May G.D."/>
            <person name="Schwartz D.C."/>
            <person name="Rogers J."/>
            <person name="Quetier F."/>
            <person name="Town C.D."/>
            <person name="Roe B.A."/>
        </authorList>
    </citation>
    <scope>NUCLEOTIDE SEQUENCE [LARGE SCALE GENOMIC DNA]</scope>
    <source>
        <strain evidence="4">A17</strain>
        <strain evidence="5 6">cv. Jemalong A17</strain>
    </source>
</reference>
<keyword evidence="1" id="KW-0251">Elongation factor</keyword>
<dbReference type="PANTHER" id="PTHR43636">
    <property type="entry name" value="ELONGATION FACTOR G, MITOCHONDRIAL"/>
    <property type="match status" value="1"/>
</dbReference>
<dbReference type="EMBL" id="CM001223">
    <property type="protein sequence ID" value="KEH21507.1"/>
    <property type="molecule type" value="Genomic_DNA"/>
</dbReference>
<evidence type="ECO:0000256" key="2">
    <source>
        <dbReference type="ARBA" id="ARBA00022917"/>
    </source>
</evidence>
<dbReference type="GO" id="GO:0070125">
    <property type="term" value="P:mitochondrial translational elongation"/>
    <property type="evidence" value="ECO:0000318"/>
    <property type="project" value="GO_Central"/>
</dbReference>
<accession>A0A072TVN9</accession>
<keyword evidence="2" id="KW-0648">Protein biosynthesis</keyword>
<reference evidence="5" key="3">
    <citation type="submission" date="2015-04" db="UniProtKB">
        <authorList>
            <consortium name="EnsemblPlants"/>
        </authorList>
    </citation>
    <scope>IDENTIFICATION</scope>
    <source>
        <strain evidence="5">cv. Jemalong A17</strain>
    </source>
</reference>
<evidence type="ECO:0000313" key="5">
    <source>
        <dbReference type="EnsemblPlants" id="KEH21507"/>
    </source>
</evidence>
<dbReference type="SUPFAM" id="SSF52540">
    <property type="entry name" value="P-loop containing nucleoside triphosphate hydrolases"/>
    <property type="match status" value="1"/>
</dbReference>
<feature type="region of interest" description="Disordered" evidence="3">
    <location>
        <begin position="144"/>
        <end position="169"/>
    </location>
</feature>